<dbReference type="EMBL" id="JAGSOI010000031">
    <property type="protein sequence ID" value="MCM1987003.1"/>
    <property type="molecule type" value="Genomic_DNA"/>
</dbReference>
<protein>
    <submittedName>
        <fullName evidence="1">Uncharacterized protein</fullName>
    </submittedName>
</protein>
<reference evidence="1" key="2">
    <citation type="submission" date="2021-04" db="EMBL/GenBank/DDBJ databases">
        <authorList>
            <person name="Dong X."/>
        </authorList>
    </citation>
    <scope>NUCLEOTIDE SEQUENCE</scope>
    <source>
        <strain evidence="1">LLY</strain>
    </source>
</reference>
<comment type="caution">
    <text evidence="1">The sequence shown here is derived from an EMBL/GenBank/DDBJ whole genome shotgun (WGS) entry which is preliminary data.</text>
</comment>
<sequence length="92" mass="10627">MVDWITEKANKNVFSMWFLLSTRLKNVSVASWTCETFSDKLSLLNLQLGDKNYFTVGYGSSNTQARKDAGNKMLIEASIFEWADKNYPDYRI</sequence>
<evidence type="ECO:0000313" key="2">
    <source>
        <dbReference type="Proteomes" id="UP001056766"/>
    </source>
</evidence>
<dbReference type="Proteomes" id="UP001056766">
    <property type="component" value="Unassembled WGS sequence"/>
</dbReference>
<dbReference type="AlphaFoldDB" id="A0A9E4ZFK8"/>
<name>A0A9E4ZFK8_9EURY</name>
<evidence type="ECO:0000313" key="1">
    <source>
        <dbReference type="EMBL" id="MCM1987003.1"/>
    </source>
</evidence>
<gene>
    <name evidence="1" type="ORF">KDK67_08375</name>
</gene>
<keyword evidence="2" id="KW-1185">Reference proteome</keyword>
<accession>A0A9E4ZFK8</accession>
<reference evidence="1" key="1">
    <citation type="journal article" date="2021" name="mSystems">
        <title>Bacteria and Archaea Synergistically Convert Glycine Betaine to Biogenic Methane in the Formosa Cold Seep of the South China Sea.</title>
        <authorList>
            <person name="Li L."/>
            <person name="Zhang W."/>
            <person name="Zhang S."/>
            <person name="Song L."/>
            <person name="Sun Q."/>
            <person name="Zhang H."/>
            <person name="Xiang H."/>
            <person name="Dong X."/>
        </authorList>
    </citation>
    <scope>NUCLEOTIDE SEQUENCE</scope>
    <source>
        <strain evidence="1">LLY</strain>
    </source>
</reference>
<proteinExistence type="predicted"/>
<organism evidence="1 2">
    <name type="scientific">Methanococcoides seepicolus</name>
    <dbReference type="NCBI Taxonomy" id="2828780"/>
    <lineage>
        <taxon>Archaea</taxon>
        <taxon>Methanobacteriati</taxon>
        <taxon>Methanobacteriota</taxon>
        <taxon>Stenosarchaea group</taxon>
        <taxon>Methanomicrobia</taxon>
        <taxon>Methanosarcinales</taxon>
        <taxon>Methanosarcinaceae</taxon>
        <taxon>Methanococcoides</taxon>
    </lineage>
</organism>
<dbReference type="RefSeq" id="WP_250868354.1">
    <property type="nucleotide sequence ID" value="NZ_JAGSOI010000031.1"/>
</dbReference>